<feature type="compositionally biased region" description="Low complexity" evidence="1">
    <location>
        <begin position="60"/>
        <end position="69"/>
    </location>
</feature>
<feature type="non-terminal residue" evidence="2">
    <location>
        <position position="89"/>
    </location>
</feature>
<gene>
    <name evidence="2" type="ORF">PCOR1329_LOCUS52311</name>
</gene>
<feature type="non-terminal residue" evidence="2">
    <location>
        <position position="1"/>
    </location>
</feature>
<keyword evidence="3" id="KW-1185">Reference proteome</keyword>
<evidence type="ECO:0000313" key="3">
    <source>
        <dbReference type="Proteomes" id="UP001189429"/>
    </source>
</evidence>
<dbReference type="Proteomes" id="UP001189429">
    <property type="component" value="Unassembled WGS sequence"/>
</dbReference>
<name>A0ABN9UWH5_9DINO</name>
<organism evidence="2 3">
    <name type="scientific">Prorocentrum cordatum</name>
    <dbReference type="NCBI Taxonomy" id="2364126"/>
    <lineage>
        <taxon>Eukaryota</taxon>
        <taxon>Sar</taxon>
        <taxon>Alveolata</taxon>
        <taxon>Dinophyceae</taxon>
        <taxon>Prorocentrales</taxon>
        <taxon>Prorocentraceae</taxon>
        <taxon>Prorocentrum</taxon>
    </lineage>
</organism>
<reference evidence="2" key="1">
    <citation type="submission" date="2023-10" db="EMBL/GenBank/DDBJ databases">
        <authorList>
            <person name="Chen Y."/>
            <person name="Shah S."/>
            <person name="Dougan E. K."/>
            <person name="Thang M."/>
            <person name="Chan C."/>
        </authorList>
    </citation>
    <scope>NUCLEOTIDE SEQUENCE [LARGE SCALE GENOMIC DNA]</scope>
</reference>
<comment type="caution">
    <text evidence="2">The sequence shown here is derived from an EMBL/GenBank/DDBJ whole genome shotgun (WGS) entry which is preliminary data.</text>
</comment>
<feature type="compositionally biased region" description="Basic and acidic residues" evidence="1">
    <location>
        <begin position="41"/>
        <end position="54"/>
    </location>
</feature>
<sequence length="89" mass="10076">SRRRKKQVQVVQLSRFRDEMLAARFMSEQLVARCQSATTKGEIENDKNHLDRNCAKSMGAAKRPAAAESAKVEDKKSTQSKSKKPKLQK</sequence>
<evidence type="ECO:0000313" key="2">
    <source>
        <dbReference type="EMBL" id="CAK0864404.1"/>
    </source>
</evidence>
<evidence type="ECO:0000256" key="1">
    <source>
        <dbReference type="SAM" id="MobiDB-lite"/>
    </source>
</evidence>
<protein>
    <submittedName>
        <fullName evidence="2">Uncharacterized protein</fullName>
    </submittedName>
</protein>
<proteinExistence type="predicted"/>
<accession>A0ABN9UWH5</accession>
<dbReference type="EMBL" id="CAUYUJ010016361">
    <property type="protein sequence ID" value="CAK0864404.1"/>
    <property type="molecule type" value="Genomic_DNA"/>
</dbReference>
<feature type="region of interest" description="Disordered" evidence="1">
    <location>
        <begin position="38"/>
        <end position="89"/>
    </location>
</feature>